<protein>
    <submittedName>
        <fullName evidence="1">Uncharacterized protein</fullName>
    </submittedName>
</protein>
<gene>
    <name evidence="1" type="ORF">CVLEPA_LOCUS24447</name>
</gene>
<comment type="caution">
    <text evidence="1">The sequence shown here is derived from an EMBL/GenBank/DDBJ whole genome shotgun (WGS) entry which is preliminary data.</text>
</comment>
<organism evidence="1 2">
    <name type="scientific">Clavelina lepadiformis</name>
    <name type="common">Light-bulb sea squirt</name>
    <name type="synonym">Ascidia lepadiformis</name>
    <dbReference type="NCBI Taxonomy" id="159417"/>
    <lineage>
        <taxon>Eukaryota</taxon>
        <taxon>Metazoa</taxon>
        <taxon>Chordata</taxon>
        <taxon>Tunicata</taxon>
        <taxon>Ascidiacea</taxon>
        <taxon>Aplousobranchia</taxon>
        <taxon>Clavelinidae</taxon>
        <taxon>Clavelina</taxon>
    </lineage>
</organism>
<reference evidence="1 2" key="1">
    <citation type="submission" date="2024-02" db="EMBL/GenBank/DDBJ databases">
        <authorList>
            <person name="Daric V."/>
            <person name="Darras S."/>
        </authorList>
    </citation>
    <scope>NUCLEOTIDE SEQUENCE [LARGE SCALE GENOMIC DNA]</scope>
</reference>
<evidence type="ECO:0000313" key="2">
    <source>
        <dbReference type="Proteomes" id="UP001642483"/>
    </source>
</evidence>
<dbReference type="EMBL" id="CAWYQH010000119">
    <property type="protein sequence ID" value="CAK8691684.1"/>
    <property type="molecule type" value="Genomic_DNA"/>
</dbReference>
<proteinExistence type="predicted"/>
<sequence length="102" mass="11085">MNSIKAAGLTGVENPVVKSEDTKASTEAGRKLLKQAPKQVLLIKFTASGRFPPTVGTAFGLVSLINRQFPGQSTQGPIFMDGRFSRRRLSLDTKETKTHLDP</sequence>
<dbReference type="Proteomes" id="UP001642483">
    <property type="component" value="Unassembled WGS sequence"/>
</dbReference>
<keyword evidence="2" id="KW-1185">Reference proteome</keyword>
<accession>A0ABP0GLL8</accession>
<name>A0ABP0GLL8_CLALP</name>
<evidence type="ECO:0000313" key="1">
    <source>
        <dbReference type="EMBL" id="CAK8691684.1"/>
    </source>
</evidence>